<sequence>MEMTKLLRSFQLQMLEGDLLSLEMPDDIKNISCPFRCKGDPAGCGDPNLELSCQSNKPVIEVRSGKYYVKRISYDEQVIILVDVNLANGSCALPYKPLSTDEVYYPTLYSYYQAPGRTILSARFLNCSENITDPSYARVPCLSGNQSHVYITTHGSYISDFPMSCSLLSVVPIQFPSDVGETTYPSYETIRKFLQSGFDLQLLVMCKDGADTRPSVHCANDDDGMLPSCNSFPFYCVGFICIRLQLLFLLNDYDDIP</sequence>
<accession>A0ACC1B5D1</accession>
<dbReference type="Proteomes" id="UP001164250">
    <property type="component" value="Chromosome 6"/>
</dbReference>
<evidence type="ECO:0000313" key="1">
    <source>
        <dbReference type="EMBL" id="KAJ0094135.1"/>
    </source>
</evidence>
<gene>
    <name evidence="1" type="ORF">Patl1_15180</name>
</gene>
<evidence type="ECO:0000313" key="2">
    <source>
        <dbReference type="Proteomes" id="UP001164250"/>
    </source>
</evidence>
<keyword evidence="2" id="KW-1185">Reference proteome</keyword>
<proteinExistence type="predicted"/>
<name>A0ACC1B5D1_9ROSI</name>
<dbReference type="EMBL" id="CM047902">
    <property type="protein sequence ID" value="KAJ0094135.1"/>
    <property type="molecule type" value="Genomic_DNA"/>
</dbReference>
<comment type="caution">
    <text evidence="1">The sequence shown here is derived from an EMBL/GenBank/DDBJ whole genome shotgun (WGS) entry which is preliminary data.</text>
</comment>
<protein>
    <submittedName>
        <fullName evidence="1">Uncharacterized protein</fullName>
    </submittedName>
</protein>
<reference evidence="2" key="1">
    <citation type="journal article" date="2023" name="G3 (Bethesda)">
        <title>Genome assembly and association tests identify interacting loci associated with vigor, precocity, and sex in interspecific pistachio rootstocks.</title>
        <authorList>
            <person name="Palmer W."/>
            <person name="Jacygrad E."/>
            <person name="Sagayaradj S."/>
            <person name="Cavanaugh K."/>
            <person name="Han R."/>
            <person name="Bertier L."/>
            <person name="Beede B."/>
            <person name="Kafkas S."/>
            <person name="Golino D."/>
            <person name="Preece J."/>
            <person name="Michelmore R."/>
        </authorList>
    </citation>
    <scope>NUCLEOTIDE SEQUENCE [LARGE SCALE GENOMIC DNA]</scope>
</reference>
<organism evidence="1 2">
    <name type="scientific">Pistacia atlantica</name>
    <dbReference type="NCBI Taxonomy" id="434234"/>
    <lineage>
        <taxon>Eukaryota</taxon>
        <taxon>Viridiplantae</taxon>
        <taxon>Streptophyta</taxon>
        <taxon>Embryophyta</taxon>
        <taxon>Tracheophyta</taxon>
        <taxon>Spermatophyta</taxon>
        <taxon>Magnoliopsida</taxon>
        <taxon>eudicotyledons</taxon>
        <taxon>Gunneridae</taxon>
        <taxon>Pentapetalae</taxon>
        <taxon>rosids</taxon>
        <taxon>malvids</taxon>
        <taxon>Sapindales</taxon>
        <taxon>Anacardiaceae</taxon>
        <taxon>Pistacia</taxon>
    </lineage>
</organism>